<dbReference type="InterPro" id="IPR023166">
    <property type="entry name" value="BaiN-like_dom_sf"/>
</dbReference>
<keyword evidence="2" id="KW-0285">Flavoprotein</keyword>
<dbReference type="SUPFAM" id="SSF160996">
    <property type="entry name" value="HI0933 insert domain-like"/>
    <property type="match status" value="1"/>
</dbReference>
<dbReference type="InterPro" id="IPR057661">
    <property type="entry name" value="RsdA/BaiN/AoA(So)_Rossmann"/>
</dbReference>
<dbReference type="PANTHER" id="PTHR42887:SF2">
    <property type="entry name" value="OS12G0638800 PROTEIN"/>
    <property type="match status" value="1"/>
</dbReference>
<dbReference type="Pfam" id="PF22780">
    <property type="entry name" value="HI0933_like_1st"/>
    <property type="match status" value="1"/>
</dbReference>
<dbReference type="Pfam" id="PF03486">
    <property type="entry name" value="HI0933_like"/>
    <property type="match status" value="1"/>
</dbReference>
<dbReference type="InterPro" id="IPR036188">
    <property type="entry name" value="FAD/NAD-bd_sf"/>
</dbReference>
<dbReference type="PRINTS" id="PR00411">
    <property type="entry name" value="PNDRDTASEI"/>
</dbReference>
<reference evidence="6" key="1">
    <citation type="submission" date="2019-11" db="EMBL/GenBank/DDBJ databases">
        <authorList>
            <person name="Feng L."/>
        </authorList>
    </citation>
    <scope>NUCLEOTIDE SEQUENCE</scope>
    <source>
        <strain evidence="6">AundefinedLFYP135</strain>
    </source>
</reference>
<evidence type="ECO:0000259" key="5">
    <source>
        <dbReference type="Pfam" id="PF22780"/>
    </source>
</evidence>
<evidence type="ECO:0000256" key="3">
    <source>
        <dbReference type="ARBA" id="ARBA00022827"/>
    </source>
</evidence>
<dbReference type="Gene3D" id="3.50.50.60">
    <property type="entry name" value="FAD/NAD(P)-binding domain"/>
    <property type="match status" value="1"/>
</dbReference>
<feature type="domain" description="RsdA/BaiN/AoA(So)-like insert" evidence="5">
    <location>
        <begin position="194"/>
        <end position="356"/>
    </location>
</feature>
<evidence type="ECO:0000256" key="1">
    <source>
        <dbReference type="ARBA" id="ARBA00001974"/>
    </source>
</evidence>
<dbReference type="Gene3D" id="1.10.8.260">
    <property type="entry name" value="HI0933 insert domain-like"/>
    <property type="match status" value="1"/>
</dbReference>
<protein>
    <submittedName>
        <fullName evidence="6">Tricarballylate dehydrogenase</fullName>
    </submittedName>
</protein>
<dbReference type="NCBIfam" id="TIGR00275">
    <property type="entry name" value="aminoacetone oxidase family FAD-binding enzyme"/>
    <property type="match status" value="1"/>
</dbReference>
<name>A0A6N2R9H5_9FIRM</name>
<dbReference type="PANTHER" id="PTHR42887">
    <property type="entry name" value="OS12G0638800 PROTEIN"/>
    <property type="match status" value="1"/>
</dbReference>
<dbReference type="PRINTS" id="PR00368">
    <property type="entry name" value="FADPNR"/>
</dbReference>
<proteinExistence type="predicted"/>
<accession>A0A6N2R9H5</accession>
<evidence type="ECO:0000256" key="2">
    <source>
        <dbReference type="ARBA" id="ARBA00022630"/>
    </source>
</evidence>
<gene>
    <name evidence="6" type="ORF">AULFYP135_00310</name>
</gene>
<dbReference type="AlphaFoldDB" id="A0A6N2R9H5"/>
<organism evidence="6">
    <name type="scientific">uncultured Anaerotruncus sp</name>
    <dbReference type="NCBI Taxonomy" id="905011"/>
    <lineage>
        <taxon>Bacteria</taxon>
        <taxon>Bacillati</taxon>
        <taxon>Bacillota</taxon>
        <taxon>Clostridia</taxon>
        <taxon>Eubacteriales</taxon>
        <taxon>Oscillospiraceae</taxon>
        <taxon>Anaerotruncus</taxon>
        <taxon>environmental samples</taxon>
    </lineage>
</organism>
<comment type="cofactor">
    <cofactor evidence="1">
        <name>FAD</name>
        <dbReference type="ChEBI" id="CHEBI:57692"/>
    </cofactor>
</comment>
<dbReference type="EMBL" id="CACRSL010000003">
    <property type="protein sequence ID" value="VYS77487.1"/>
    <property type="molecule type" value="Genomic_DNA"/>
</dbReference>
<evidence type="ECO:0000313" key="6">
    <source>
        <dbReference type="EMBL" id="VYS77487.1"/>
    </source>
</evidence>
<dbReference type="InterPro" id="IPR004792">
    <property type="entry name" value="BaiN-like"/>
</dbReference>
<sequence>MANHFDAVIIGGGAAGLLCAGFAARRGMRVAVLEKNDRPARKVRITGKGRCNVTNNCDNNDFIRAVRGNGRFLYSAIAAFSTADTMAFFEGLGVPLKTERGNRVFPVSDQATDIVDALVGFAKDGGAKIFTGQAAKEVLAENGQVTGVLLESGEVIPCTRAVIATGGKSYPLTGSTGDGYRMAQQLGHTIAPIKPSLIPIVAKEGYCAAMMGLSLRNVTLKVLDSGKKKPVFEELGEMLFTHFGVSGPLVLSASSHMTGDLSRYRMEIDLKPGLTAQQLDARLLRDFEENRNRDFANSLDALLPRKMIPVVVELSGIPAGEKVHQITREQRQGLCILIKAFPVTPKAFRPIEEAIVTSGGIKVGEINPKTMESKLVEGLFFAGEVIDVDGYTGGYNLQIAFSTGYLAAQNL</sequence>
<dbReference type="Gene3D" id="2.40.30.10">
    <property type="entry name" value="Translation factors"/>
    <property type="match status" value="1"/>
</dbReference>
<evidence type="ECO:0000259" key="4">
    <source>
        <dbReference type="Pfam" id="PF03486"/>
    </source>
</evidence>
<dbReference type="InterPro" id="IPR055178">
    <property type="entry name" value="RsdA/BaiN/AoA(So)-like_dom"/>
</dbReference>
<keyword evidence="3" id="KW-0274">FAD</keyword>
<dbReference type="SUPFAM" id="SSF51905">
    <property type="entry name" value="FAD/NAD(P)-binding domain"/>
    <property type="match status" value="1"/>
</dbReference>
<feature type="domain" description="RsdA/BaiN/AoA(So)-like Rossmann fold-like" evidence="4">
    <location>
        <begin position="6"/>
        <end position="409"/>
    </location>
</feature>